<feature type="region of interest" description="Disordered" evidence="1">
    <location>
        <begin position="112"/>
        <end position="139"/>
    </location>
</feature>
<feature type="region of interest" description="Disordered" evidence="1">
    <location>
        <begin position="1146"/>
        <end position="1166"/>
    </location>
</feature>
<feature type="compositionally biased region" description="Low complexity" evidence="1">
    <location>
        <begin position="297"/>
        <end position="330"/>
    </location>
</feature>
<dbReference type="Pfam" id="PF01390">
    <property type="entry name" value="SEA"/>
    <property type="match status" value="1"/>
</dbReference>
<feature type="compositionally biased region" description="Basic and acidic residues" evidence="1">
    <location>
        <begin position="1146"/>
        <end position="1155"/>
    </location>
</feature>
<feature type="compositionally biased region" description="Low complexity" evidence="1">
    <location>
        <begin position="384"/>
        <end position="395"/>
    </location>
</feature>
<feature type="region of interest" description="Disordered" evidence="1">
    <location>
        <begin position="384"/>
        <end position="404"/>
    </location>
</feature>
<feature type="compositionally biased region" description="Low complexity" evidence="1">
    <location>
        <begin position="692"/>
        <end position="711"/>
    </location>
</feature>
<feature type="compositionally biased region" description="Basic and acidic residues" evidence="1">
    <location>
        <begin position="713"/>
        <end position="724"/>
    </location>
</feature>
<sequence length="1208" mass="130357">MSGLLRLLWIVPVVLLQVGHSLEQGSRSTFQQPYRGTTTLVNHGNQQDSLQQQVIVPGGFQHHLIQGNFPALRAIDTRNARVIPSIQNGHFQLRNPALSPSIESLSGRQRPYAPLLTGSTAGQRPIQSASQNSGSGQDLRAGETQYEYYDDADGDIVYHYSNEDQAEPSGGSRDTSSGGGIATVSKSIVPNESKKSYGRGSQRGSPTSSFIPLIEDEEPVGQGLAYKGRSVHPQPSLRNSAAFGSNSNPTPLPGLLRNSSIITKNRSTPPAPAPPVPPSTRRPAVIRGPVNRFTLTSRPPYAPHASASPSASRPVPSLSPSKSSEQISSSAHLNVKTVGGEPGEEEYVEEYHDEDGDAYYEGEEDLNGKVKEADKSVETKTKVTVSVSTKTSSTTTPPPVVAKPKATAAPGIVISVATTRSISDKGNKGLRGSTTPPPTTPKVTFSRATGSSIVVASVQTSRSIATPSSSQRLISSQHPPQDSSKTESEYTYEEEYPDAYPVLNASPVEEKPSVSSSISPSSTENIMDKLDRVQSELVNGVLPGSSNPDKLSPSSSTTPQSKETEEAVIPSSNNLEKQKKSLNFIASEGDRPTEEIKSLSVDNLFKNLKFKDVSSLLPPNYQISTPTLVATTPTPSTTSTTEAPTTAKPESSSTLNSLLAGIKFEEANVSALLPKGYKPAFAFPGKENKPITSTSTPVTSTTPGSPPTSTSERVGESTRTEKPKITSLDSLLSKVKLSDISALLPPGYDETRFTTSSTTSEKPQTELGGLVSSIKIDDISKFLPPGYKPSSDGSTTESPATSTSTTTTSESTTTEKSLNKLVFPTRPGGLKFTRPSSTEAPKGDTPPPPKVTIQKGGPQRKTTEFTGWPTSSTVPTVAVSTSTTEATTTTTTTTTTTERPTTTTLPPKRSPLSACSEQFCKMEAVLRIVGFRWKPEYGDINTEEWKHLERTVKRELDAAYRSSGLAQYYRSVEIEGFTRGSVIVDYFVILENVTTNLTSADVRALFHGSLPPSDQHDFSADNAEVDKVALAADERLRLGRYIIDPKYTDFKVRNTTNEIHGASASEGIIPQWGIAVIVIGLASLMFVVIFGVTVLVNRHKNSKKKNAVSLTQEMLSEFNKTHSYGVDNYGADDLYNMDDVWNDKQPHMDRTFDRKPGKRASSSGKGSANYNIYDSWKTEWNGYYYNGNYYGDSGYAPSRRRSDYDTNF</sequence>
<feature type="region of interest" description="Disordered" evidence="1">
    <location>
        <begin position="419"/>
        <end position="580"/>
    </location>
</feature>
<keyword evidence="3" id="KW-0732">Signal</keyword>
<feature type="transmembrane region" description="Helical" evidence="2">
    <location>
        <begin position="1072"/>
        <end position="1096"/>
    </location>
</feature>
<evidence type="ECO:0000256" key="3">
    <source>
        <dbReference type="SAM" id="SignalP"/>
    </source>
</evidence>
<feature type="compositionally biased region" description="Low complexity" evidence="1">
    <location>
        <begin position="513"/>
        <end position="522"/>
    </location>
</feature>
<evidence type="ECO:0000256" key="2">
    <source>
        <dbReference type="SAM" id="Phobius"/>
    </source>
</evidence>
<proteinExistence type="predicted"/>
<name>A0A8J2P953_9HEXA</name>
<feature type="compositionally biased region" description="Low complexity" evidence="1">
    <location>
        <begin position="545"/>
        <end position="556"/>
    </location>
</feature>
<feature type="compositionally biased region" description="Low complexity" evidence="1">
    <location>
        <begin position="869"/>
        <end position="912"/>
    </location>
</feature>
<feature type="chain" id="PRO_5035327377" description="SEA domain-containing protein" evidence="3">
    <location>
        <begin position="22"/>
        <end position="1208"/>
    </location>
</feature>
<feature type="signal peptide" evidence="3">
    <location>
        <begin position="1"/>
        <end position="21"/>
    </location>
</feature>
<keyword evidence="2" id="KW-1133">Transmembrane helix</keyword>
<evidence type="ECO:0000256" key="1">
    <source>
        <dbReference type="SAM" id="MobiDB-lite"/>
    </source>
</evidence>
<dbReference type="AlphaFoldDB" id="A0A8J2P953"/>
<keyword evidence="6" id="KW-1185">Reference proteome</keyword>
<feature type="compositionally biased region" description="Low complexity" evidence="1">
    <location>
        <begin position="794"/>
        <end position="816"/>
    </location>
</feature>
<dbReference type="EMBL" id="CAJVCH010300592">
    <property type="protein sequence ID" value="CAG7785652.1"/>
    <property type="molecule type" value="Genomic_DNA"/>
</dbReference>
<feature type="compositionally biased region" description="Pro residues" evidence="1">
    <location>
        <begin position="269"/>
        <end position="280"/>
    </location>
</feature>
<feature type="compositionally biased region" description="Polar residues" evidence="1">
    <location>
        <begin position="117"/>
        <end position="136"/>
    </location>
</feature>
<keyword evidence="2" id="KW-0472">Membrane</keyword>
<dbReference type="OrthoDB" id="6162910at2759"/>
<organism evidence="5 6">
    <name type="scientific">Allacma fusca</name>
    <dbReference type="NCBI Taxonomy" id="39272"/>
    <lineage>
        <taxon>Eukaryota</taxon>
        <taxon>Metazoa</taxon>
        <taxon>Ecdysozoa</taxon>
        <taxon>Arthropoda</taxon>
        <taxon>Hexapoda</taxon>
        <taxon>Collembola</taxon>
        <taxon>Symphypleona</taxon>
        <taxon>Sminthuridae</taxon>
        <taxon>Allacma</taxon>
    </lineage>
</organism>
<keyword evidence="2" id="KW-0812">Transmembrane</keyword>
<feature type="compositionally biased region" description="Polar residues" evidence="1">
    <location>
        <begin position="236"/>
        <end position="249"/>
    </location>
</feature>
<feature type="compositionally biased region" description="Acidic residues" evidence="1">
    <location>
        <begin position="342"/>
        <end position="360"/>
    </location>
</feature>
<gene>
    <name evidence="5" type="ORF">AFUS01_LOCUS24265</name>
</gene>
<feature type="compositionally biased region" description="Low complexity" evidence="1">
    <location>
        <begin position="627"/>
        <end position="647"/>
    </location>
</feature>
<reference evidence="5" key="1">
    <citation type="submission" date="2021-06" db="EMBL/GenBank/DDBJ databases">
        <authorList>
            <person name="Hodson N. C."/>
            <person name="Mongue J. A."/>
            <person name="Jaron S. K."/>
        </authorList>
    </citation>
    <scope>NUCLEOTIDE SEQUENCE</scope>
</reference>
<evidence type="ECO:0000313" key="6">
    <source>
        <dbReference type="Proteomes" id="UP000708208"/>
    </source>
</evidence>
<evidence type="ECO:0000313" key="5">
    <source>
        <dbReference type="EMBL" id="CAG7785652.1"/>
    </source>
</evidence>
<feature type="region of interest" description="Disordered" evidence="1">
    <location>
        <begin position="627"/>
        <end position="652"/>
    </location>
</feature>
<dbReference type="PROSITE" id="PS50024">
    <property type="entry name" value="SEA"/>
    <property type="match status" value="1"/>
</dbReference>
<dbReference type="Proteomes" id="UP000708208">
    <property type="component" value="Unassembled WGS sequence"/>
</dbReference>
<feature type="region of interest" description="Disordered" evidence="1">
    <location>
        <begin position="745"/>
        <end position="912"/>
    </location>
</feature>
<accession>A0A8J2P953</accession>
<feature type="region of interest" description="Disordered" evidence="1">
    <location>
        <begin position="162"/>
        <end position="360"/>
    </location>
</feature>
<feature type="domain" description="SEA" evidence="4">
    <location>
        <begin position="918"/>
        <end position="1024"/>
    </location>
</feature>
<protein>
    <recommendedName>
        <fullName evidence="4">SEA domain-containing protein</fullName>
    </recommendedName>
</protein>
<evidence type="ECO:0000259" key="4">
    <source>
        <dbReference type="PROSITE" id="PS50024"/>
    </source>
</evidence>
<dbReference type="InterPro" id="IPR000082">
    <property type="entry name" value="SEA_dom"/>
</dbReference>
<comment type="caution">
    <text evidence="5">The sequence shown here is derived from an EMBL/GenBank/DDBJ whole genome shotgun (WGS) entry which is preliminary data.</text>
</comment>
<feature type="region of interest" description="Disordered" evidence="1">
    <location>
        <begin position="687"/>
        <end position="725"/>
    </location>
</feature>
<feature type="compositionally biased region" description="Polar residues" evidence="1">
    <location>
        <begin position="442"/>
        <end position="482"/>
    </location>
</feature>